<reference evidence="3" key="1">
    <citation type="submission" date="2017-09" db="EMBL/GenBank/DDBJ databases">
        <authorList>
            <person name="Varghese N."/>
            <person name="Submissions S."/>
        </authorList>
    </citation>
    <scope>NUCLEOTIDE SEQUENCE [LARGE SCALE GENOMIC DNA]</scope>
    <source>
        <strain evidence="3">DSM 29961</strain>
    </source>
</reference>
<dbReference type="Gene3D" id="1.25.40.390">
    <property type="match status" value="1"/>
</dbReference>
<sequence length="520" mass="57110">MNKRLKYTFLGSLTLASMVGLTACTEKFEEINTDKTKLVTLTSAELPYLFSKAQSASSYAGGTYQIAQNLFADLYSQYFATSATYFPSDRNVIRFDWLQGGWTSIYTQTVPQLRSLEAGYATGTAERALTDIWWVYSFHRLTDYYGPIPYFDAGKPARSVKYDAQDKIYEDFFKKLDAATTVLKGKTAEKPFGTFDLLYAGDVNKWIKFANTLRLRLALRVSAVSPAVAKAQAEAAVAGGVMEVVADDALMVKSEPANDFNGLSRIAVWNEFRMSASMESVLKGYQDPRATVFFQPTAAGTVEGLRNGLTPAQLGDPLNSNDATSNVGKRWVSGGGAAWTSIGSTPQNIMHTAEAYFLRAEGALNGWSMNGTAKDFYEKGIAASMNQWGITDAAAIAAYVGSDKTPIAPGDGLQSPAMSKTPIKWATTPDMQREQVGTQKWLALYPDGIEAWSEFRRTKYPTLYPVANNENADLPTGQRPRRIPFLLLERNTNLEAVNAAESLLGGADKVSTPLWWDKNK</sequence>
<feature type="signal peptide" evidence="1">
    <location>
        <begin position="1"/>
        <end position="22"/>
    </location>
</feature>
<proteinExistence type="predicted"/>
<keyword evidence="2" id="KW-0449">Lipoprotein</keyword>
<gene>
    <name evidence="2" type="ORF">SAMN06269250_4267</name>
</gene>
<dbReference type="Pfam" id="PF12741">
    <property type="entry name" value="SusD-like"/>
    <property type="match status" value="1"/>
</dbReference>
<evidence type="ECO:0000256" key="1">
    <source>
        <dbReference type="SAM" id="SignalP"/>
    </source>
</evidence>
<evidence type="ECO:0000313" key="3">
    <source>
        <dbReference type="Proteomes" id="UP000219452"/>
    </source>
</evidence>
<organism evidence="2 3">
    <name type="scientific">Spirosoma fluviale</name>
    <dbReference type="NCBI Taxonomy" id="1597977"/>
    <lineage>
        <taxon>Bacteria</taxon>
        <taxon>Pseudomonadati</taxon>
        <taxon>Bacteroidota</taxon>
        <taxon>Cytophagia</taxon>
        <taxon>Cytophagales</taxon>
        <taxon>Cytophagaceae</taxon>
        <taxon>Spirosoma</taxon>
    </lineage>
</organism>
<dbReference type="SUPFAM" id="SSF48452">
    <property type="entry name" value="TPR-like"/>
    <property type="match status" value="1"/>
</dbReference>
<dbReference type="OrthoDB" id="843771at2"/>
<dbReference type="InterPro" id="IPR011990">
    <property type="entry name" value="TPR-like_helical_dom_sf"/>
</dbReference>
<dbReference type="PROSITE" id="PS51257">
    <property type="entry name" value="PROKAR_LIPOPROTEIN"/>
    <property type="match status" value="1"/>
</dbReference>
<accession>A0A286GBM7</accession>
<keyword evidence="1" id="KW-0732">Signal</keyword>
<dbReference type="AlphaFoldDB" id="A0A286GBM7"/>
<keyword evidence="3" id="KW-1185">Reference proteome</keyword>
<evidence type="ECO:0000313" key="2">
    <source>
        <dbReference type="EMBL" id="SOD92933.1"/>
    </source>
</evidence>
<protein>
    <submittedName>
        <fullName evidence="2">Susd and RagB outer membrane lipoprotein</fullName>
    </submittedName>
</protein>
<dbReference type="EMBL" id="OCNH01000003">
    <property type="protein sequence ID" value="SOD92933.1"/>
    <property type="molecule type" value="Genomic_DNA"/>
</dbReference>
<dbReference type="InterPro" id="IPR024302">
    <property type="entry name" value="SusD-like"/>
</dbReference>
<name>A0A286GBM7_9BACT</name>
<dbReference type="Proteomes" id="UP000219452">
    <property type="component" value="Unassembled WGS sequence"/>
</dbReference>
<feature type="chain" id="PRO_5012583562" evidence="1">
    <location>
        <begin position="23"/>
        <end position="520"/>
    </location>
</feature>
<dbReference type="RefSeq" id="WP_097128127.1">
    <property type="nucleotide sequence ID" value="NZ_OCNH01000003.1"/>
</dbReference>